<dbReference type="CDD" id="cd07385">
    <property type="entry name" value="MPP_YkuE_C"/>
    <property type="match status" value="1"/>
</dbReference>
<gene>
    <name evidence="5" type="ORF">MELA_01778</name>
</gene>
<evidence type="ECO:0000313" key="5">
    <source>
        <dbReference type="EMBL" id="VUZ85394.1"/>
    </source>
</evidence>
<organism evidence="5 6">
    <name type="scientific">Candidatus Methylomirabilis lanthanidiphila</name>
    <dbReference type="NCBI Taxonomy" id="2211376"/>
    <lineage>
        <taxon>Bacteria</taxon>
        <taxon>Candidatus Methylomirabilota</taxon>
        <taxon>Candidatus Methylomirabilia</taxon>
        <taxon>Candidatus Methylomirabilales</taxon>
        <taxon>Candidatus Methylomirabilaceae</taxon>
        <taxon>Candidatus Methylomirabilis</taxon>
    </lineage>
</organism>
<name>A0A564ZJB8_9BACT</name>
<dbReference type="GO" id="GO:0016020">
    <property type="term" value="C:membrane"/>
    <property type="evidence" value="ECO:0007669"/>
    <property type="project" value="GOC"/>
</dbReference>
<dbReference type="Proteomes" id="UP000334340">
    <property type="component" value="Unassembled WGS sequence"/>
</dbReference>
<protein>
    <submittedName>
        <fullName evidence="5">Putative metallophosphoesterase</fullName>
        <ecNumber evidence="5">3.1.-.-</ecNumber>
    </submittedName>
</protein>
<dbReference type="InterPro" id="IPR051158">
    <property type="entry name" value="Metallophosphoesterase_sf"/>
</dbReference>
<evidence type="ECO:0000259" key="4">
    <source>
        <dbReference type="Pfam" id="PF00149"/>
    </source>
</evidence>
<evidence type="ECO:0000256" key="2">
    <source>
        <dbReference type="ARBA" id="ARBA00022801"/>
    </source>
</evidence>
<feature type="transmembrane region" description="Helical" evidence="3">
    <location>
        <begin position="84"/>
        <end position="109"/>
    </location>
</feature>
<keyword evidence="3" id="KW-0812">Transmembrane</keyword>
<evidence type="ECO:0000313" key="6">
    <source>
        <dbReference type="Proteomes" id="UP000334340"/>
    </source>
</evidence>
<keyword evidence="1" id="KW-0479">Metal-binding</keyword>
<dbReference type="InterPro" id="IPR004843">
    <property type="entry name" value="Calcineurin-like_PHP"/>
</dbReference>
<evidence type="ECO:0000256" key="1">
    <source>
        <dbReference type="ARBA" id="ARBA00022723"/>
    </source>
</evidence>
<dbReference type="InterPro" id="IPR029052">
    <property type="entry name" value="Metallo-depent_PP-like"/>
</dbReference>
<feature type="domain" description="Calcineurin-like phosphoesterase" evidence="4">
    <location>
        <begin position="177"/>
        <end position="339"/>
    </location>
</feature>
<proteinExistence type="predicted"/>
<evidence type="ECO:0000256" key="3">
    <source>
        <dbReference type="SAM" id="Phobius"/>
    </source>
</evidence>
<dbReference type="GO" id="GO:0009245">
    <property type="term" value="P:lipid A biosynthetic process"/>
    <property type="evidence" value="ECO:0007669"/>
    <property type="project" value="TreeGrafter"/>
</dbReference>
<dbReference type="PANTHER" id="PTHR31302:SF31">
    <property type="entry name" value="PHOSPHODIESTERASE YAEI"/>
    <property type="match status" value="1"/>
</dbReference>
<dbReference type="AlphaFoldDB" id="A0A564ZJB8"/>
<dbReference type="EC" id="3.1.-.-" evidence="5"/>
<dbReference type="Pfam" id="PF00149">
    <property type="entry name" value="Metallophos"/>
    <property type="match status" value="1"/>
</dbReference>
<keyword evidence="2 5" id="KW-0378">Hydrolase</keyword>
<keyword evidence="3" id="KW-0472">Membrane</keyword>
<feature type="transmembrane region" description="Helical" evidence="3">
    <location>
        <begin position="6"/>
        <end position="23"/>
    </location>
</feature>
<keyword evidence="3" id="KW-1133">Transmembrane helix</keyword>
<keyword evidence="6" id="KW-1185">Reference proteome</keyword>
<dbReference type="SUPFAM" id="SSF56300">
    <property type="entry name" value="Metallo-dependent phosphatases"/>
    <property type="match status" value="1"/>
</dbReference>
<dbReference type="PANTHER" id="PTHR31302">
    <property type="entry name" value="TRANSMEMBRANE PROTEIN WITH METALLOPHOSPHOESTERASE DOMAIN-RELATED"/>
    <property type="match status" value="1"/>
</dbReference>
<sequence>MRLILFRLIILGMLVASQLYLFVRGDRALRQFRWGRRHTTLLRLVLTGFLVSTSIIYLAFVSRWAPLDHPSSVILYALIYPTAIWTFGSLFSSLLLLLAGLGGRCVAWLRSTVIERVEVSAPPRDPSRRIFMQTSLGALAAAPILISGYGASYASTGWEIEEVHLSLNPIRPFDVPLKVVQVSDIHSGLFMTPARMRHCVEAIRRLEPDLFVLTGDFISNSVADLPPCIQEMARVESRYGSYAVLGNHDHWYGEPAKIIAAFEGEGIAVLHNAHRVVETDRGAIAIAGIEDLRVGRPDLHQALDNLNPTLPTILLSHRPEIFPQAAARNIALTLSGHYHGGQVKVSALGLSVSLAHLLSSYPEGLYRLRNSHLYVNRGLGTTGTPIRVNASPEITLFHLT</sequence>
<dbReference type="EMBL" id="CABIKM010000026">
    <property type="protein sequence ID" value="VUZ85394.1"/>
    <property type="molecule type" value="Genomic_DNA"/>
</dbReference>
<dbReference type="GO" id="GO:0046872">
    <property type="term" value="F:metal ion binding"/>
    <property type="evidence" value="ECO:0007669"/>
    <property type="project" value="UniProtKB-KW"/>
</dbReference>
<reference evidence="5 6" key="1">
    <citation type="submission" date="2019-07" db="EMBL/GenBank/DDBJ databases">
        <authorList>
            <person name="Cremers G."/>
        </authorList>
    </citation>
    <scope>NUCLEOTIDE SEQUENCE [LARGE SCALE GENOMIC DNA]</scope>
</reference>
<dbReference type="Gene3D" id="3.60.21.10">
    <property type="match status" value="1"/>
</dbReference>
<dbReference type="GO" id="GO:0008758">
    <property type="term" value="F:UDP-2,3-diacylglucosamine hydrolase activity"/>
    <property type="evidence" value="ECO:0007669"/>
    <property type="project" value="TreeGrafter"/>
</dbReference>
<feature type="transmembrane region" description="Helical" evidence="3">
    <location>
        <begin position="44"/>
        <end position="64"/>
    </location>
</feature>
<feature type="transmembrane region" description="Helical" evidence="3">
    <location>
        <begin position="130"/>
        <end position="151"/>
    </location>
</feature>
<accession>A0A564ZJB8</accession>